<comment type="caution">
    <text evidence="1">The sequence shown here is derived from an EMBL/GenBank/DDBJ whole genome shotgun (WGS) entry which is preliminary data.</text>
</comment>
<dbReference type="Gene3D" id="1.10.287.1060">
    <property type="entry name" value="ESAT-6-like"/>
    <property type="match status" value="1"/>
</dbReference>
<dbReference type="AlphaFoldDB" id="A0A934KB98"/>
<dbReference type="Pfam" id="PF06013">
    <property type="entry name" value="WXG100"/>
    <property type="match status" value="1"/>
</dbReference>
<evidence type="ECO:0000313" key="2">
    <source>
        <dbReference type="Proteomes" id="UP000612893"/>
    </source>
</evidence>
<protein>
    <submittedName>
        <fullName evidence="1">WXG100 family type VII secretion target</fullName>
    </submittedName>
</protein>
<dbReference type="SUPFAM" id="SSF140453">
    <property type="entry name" value="EsxAB dimer-like"/>
    <property type="match status" value="1"/>
</dbReference>
<reference evidence="1" key="1">
    <citation type="submission" date="2020-10" db="EMBL/GenBank/DDBJ databases">
        <title>Ca. Dormibacterota MAGs.</title>
        <authorList>
            <person name="Montgomery K."/>
        </authorList>
    </citation>
    <scope>NUCLEOTIDE SEQUENCE [LARGE SCALE GENOMIC DNA]</scope>
    <source>
        <strain evidence="1">SC8812_S17_10</strain>
    </source>
</reference>
<organism evidence="1 2">
    <name type="scientific">Candidatus Nephthysia bennettiae</name>
    <dbReference type="NCBI Taxonomy" id="3127016"/>
    <lineage>
        <taxon>Bacteria</taxon>
        <taxon>Bacillati</taxon>
        <taxon>Candidatus Dormiibacterota</taxon>
        <taxon>Candidatus Dormibacteria</taxon>
        <taxon>Candidatus Dormibacterales</taxon>
        <taxon>Candidatus Dormibacteraceae</taxon>
        <taxon>Candidatus Nephthysia</taxon>
    </lineage>
</organism>
<name>A0A934KB98_9BACT</name>
<dbReference type="InterPro" id="IPR036689">
    <property type="entry name" value="ESAT-6-like_sf"/>
</dbReference>
<dbReference type="RefSeq" id="WP_338203747.1">
    <property type="nucleotide sequence ID" value="NZ_JAEKNR010000185.1"/>
</dbReference>
<gene>
    <name evidence="1" type="ORF">JF922_18535</name>
</gene>
<dbReference type="Proteomes" id="UP000612893">
    <property type="component" value="Unassembled WGS sequence"/>
</dbReference>
<dbReference type="InterPro" id="IPR010310">
    <property type="entry name" value="T7SS_ESAT-6-like"/>
</dbReference>
<sequence>MAERLSVDPASLRRAGTQIGQEAQALEAALNRLQGRLGSLGNVCGDDDQGRAFAAGYQPKVELLERALQQMLRGLEDVDTGLKLMADTYDGSDTASLMRGGPR</sequence>
<accession>A0A934KB98</accession>
<keyword evidence="2" id="KW-1185">Reference proteome</keyword>
<proteinExistence type="predicted"/>
<evidence type="ECO:0000313" key="1">
    <source>
        <dbReference type="EMBL" id="MBJ7600061.1"/>
    </source>
</evidence>
<dbReference type="EMBL" id="JAEKNR010000185">
    <property type="protein sequence ID" value="MBJ7600061.1"/>
    <property type="molecule type" value="Genomic_DNA"/>
</dbReference>